<sequence length="198" mass="21410">MAWMTWDDVSCFHCRGDAAVQVGTGPEDARSRSFLCAACDDLRQAGDVEALAQRWVDADGGRRGASHAPGAAASVLNRALEKVRPPASEDQALRPLMTNFHIIEWGESSCNVCDTRGTVLELLVFGDPAKNEFFASAHALCATCADLWLARNAAGLRKRFGGSTMVASVEQLLAGEVHESRPRRADGSYVTSSRRTRD</sequence>
<evidence type="ECO:0000313" key="2">
    <source>
        <dbReference type="Proteomes" id="UP000307768"/>
    </source>
</evidence>
<dbReference type="EMBL" id="VDFQ02000003">
    <property type="protein sequence ID" value="KAA1422740.1"/>
    <property type="molecule type" value="Genomic_DNA"/>
</dbReference>
<proteinExistence type="predicted"/>
<protein>
    <submittedName>
        <fullName evidence="1">Uncharacterized protein</fullName>
    </submittedName>
</protein>
<evidence type="ECO:0000313" key="1">
    <source>
        <dbReference type="EMBL" id="KAA1422740.1"/>
    </source>
</evidence>
<name>A0A5Q6RXF8_9ACTN</name>
<accession>A0A5Q6RXF8</accession>
<gene>
    <name evidence="1" type="ORF">FE697_011270</name>
</gene>
<organism evidence="1 2">
    <name type="scientific">Mumia zhuanghuii</name>
    <dbReference type="NCBI Taxonomy" id="2585211"/>
    <lineage>
        <taxon>Bacteria</taxon>
        <taxon>Bacillati</taxon>
        <taxon>Actinomycetota</taxon>
        <taxon>Actinomycetes</taxon>
        <taxon>Propionibacteriales</taxon>
        <taxon>Nocardioidaceae</taxon>
        <taxon>Mumia</taxon>
    </lineage>
</organism>
<dbReference type="Proteomes" id="UP000307768">
    <property type="component" value="Unassembled WGS sequence"/>
</dbReference>
<dbReference type="AlphaFoldDB" id="A0A5Q6RXF8"/>
<dbReference type="RefSeq" id="WP_149769690.1">
    <property type="nucleotide sequence ID" value="NZ_VDFQ02000003.1"/>
</dbReference>
<reference evidence="1 2" key="1">
    <citation type="submission" date="2019-09" db="EMBL/GenBank/DDBJ databases">
        <title>Mumia zhuanghuii sp. nov. isolated from the intestinal contents of plateau pika (Ochotona curzoniae) in the Qinghai-Tibet plateau of China.</title>
        <authorList>
            <person name="Tian Z."/>
        </authorList>
    </citation>
    <scope>NUCLEOTIDE SEQUENCE [LARGE SCALE GENOMIC DNA]</scope>
    <source>
        <strain evidence="2">350</strain>
    </source>
</reference>
<comment type="caution">
    <text evidence="1">The sequence shown here is derived from an EMBL/GenBank/DDBJ whole genome shotgun (WGS) entry which is preliminary data.</text>
</comment>